<dbReference type="RefSeq" id="WP_337715498.1">
    <property type="nucleotide sequence ID" value="NZ_JBBEUB010000001.1"/>
</dbReference>
<evidence type="ECO:0000313" key="2">
    <source>
        <dbReference type="EMBL" id="MEJ2901682.1"/>
    </source>
</evidence>
<reference evidence="2 3" key="1">
    <citation type="submission" date="2024-03" db="EMBL/GenBank/DDBJ databases">
        <title>Sequence of Lycoming College Course Isolates.</title>
        <authorList>
            <person name="Plotts O."/>
            <person name="Newman J."/>
        </authorList>
    </citation>
    <scope>NUCLEOTIDE SEQUENCE [LARGE SCALE GENOMIC DNA]</scope>
    <source>
        <strain evidence="2 3">CJB-3</strain>
    </source>
</reference>
<keyword evidence="3" id="KW-1185">Reference proteome</keyword>
<evidence type="ECO:0000256" key="1">
    <source>
        <dbReference type="SAM" id="MobiDB-lite"/>
    </source>
</evidence>
<evidence type="ECO:0000313" key="3">
    <source>
        <dbReference type="Proteomes" id="UP001378956"/>
    </source>
</evidence>
<feature type="region of interest" description="Disordered" evidence="1">
    <location>
        <begin position="1"/>
        <end position="31"/>
    </location>
</feature>
<dbReference type="Proteomes" id="UP001378956">
    <property type="component" value="Unassembled WGS sequence"/>
</dbReference>
<comment type="caution">
    <text evidence="2">The sequence shown here is derived from an EMBL/GenBank/DDBJ whole genome shotgun (WGS) entry which is preliminary data.</text>
</comment>
<organism evidence="2 3">
    <name type="scientific">Pedobacter panaciterrae</name>
    <dbReference type="NCBI Taxonomy" id="363849"/>
    <lineage>
        <taxon>Bacteria</taxon>
        <taxon>Pseudomonadati</taxon>
        <taxon>Bacteroidota</taxon>
        <taxon>Sphingobacteriia</taxon>
        <taxon>Sphingobacteriales</taxon>
        <taxon>Sphingobacteriaceae</taxon>
        <taxon>Pedobacter</taxon>
    </lineage>
</organism>
<accession>A0ABU8NJK3</accession>
<name>A0ABU8NJK3_9SPHI</name>
<protein>
    <submittedName>
        <fullName evidence="2">Uncharacterized protein</fullName>
    </submittedName>
</protein>
<gene>
    <name evidence="2" type="ORF">WAE58_04575</name>
</gene>
<dbReference type="EMBL" id="JBBEUB010000001">
    <property type="protein sequence ID" value="MEJ2901682.1"/>
    <property type="molecule type" value="Genomic_DNA"/>
</dbReference>
<proteinExistence type="predicted"/>
<sequence>MKRIAESKVPKSGTNWKNSKSPEERSAAFGSQRIFIEQAHDRKGALYQGGT</sequence>